<dbReference type="InterPro" id="IPR000835">
    <property type="entry name" value="HTH_MarR-typ"/>
</dbReference>
<keyword evidence="3" id="KW-1185">Reference proteome</keyword>
<evidence type="ECO:0000259" key="1">
    <source>
        <dbReference type="PROSITE" id="PS50995"/>
    </source>
</evidence>
<reference evidence="2 3" key="1">
    <citation type="submission" date="2019-11" db="EMBL/GenBank/DDBJ databases">
        <authorList>
            <person name="Dong K."/>
        </authorList>
    </citation>
    <scope>NUCLEOTIDE SEQUENCE [LARGE SCALE GENOMIC DNA]</scope>
    <source>
        <strain evidence="2 3">JCM 17370</strain>
    </source>
</reference>
<dbReference type="EMBL" id="WMIF01000002">
    <property type="protein sequence ID" value="MTH33385.1"/>
    <property type="molecule type" value="Genomic_DNA"/>
</dbReference>
<organism evidence="2 3">
    <name type="scientific">Paracoccus limosus</name>
    <dbReference type="NCBI Taxonomy" id="913252"/>
    <lineage>
        <taxon>Bacteria</taxon>
        <taxon>Pseudomonadati</taxon>
        <taxon>Pseudomonadota</taxon>
        <taxon>Alphaproteobacteria</taxon>
        <taxon>Rhodobacterales</taxon>
        <taxon>Paracoccaceae</taxon>
        <taxon>Paracoccus</taxon>
    </lineage>
</organism>
<dbReference type="InterPro" id="IPR036390">
    <property type="entry name" value="WH_DNA-bd_sf"/>
</dbReference>
<feature type="domain" description="HTH marR-type" evidence="1">
    <location>
        <begin position="22"/>
        <end position="158"/>
    </location>
</feature>
<dbReference type="GO" id="GO:0003700">
    <property type="term" value="F:DNA-binding transcription factor activity"/>
    <property type="evidence" value="ECO:0007669"/>
    <property type="project" value="InterPro"/>
</dbReference>
<dbReference type="OrthoDB" id="6400670at2"/>
<dbReference type="InterPro" id="IPR039422">
    <property type="entry name" value="MarR/SlyA-like"/>
</dbReference>
<proteinExistence type="predicted"/>
<dbReference type="AlphaFoldDB" id="A0A844H031"/>
<dbReference type="Gene3D" id="1.10.10.10">
    <property type="entry name" value="Winged helix-like DNA-binding domain superfamily/Winged helix DNA-binding domain"/>
    <property type="match status" value="1"/>
</dbReference>
<name>A0A844H031_9RHOB</name>
<dbReference type="SMART" id="SM00347">
    <property type="entry name" value="HTH_MARR"/>
    <property type="match status" value="1"/>
</dbReference>
<dbReference type="SUPFAM" id="SSF46785">
    <property type="entry name" value="Winged helix' DNA-binding domain"/>
    <property type="match status" value="1"/>
</dbReference>
<protein>
    <submittedName>
        <fullName evidence="2">MarR family transcriptional regulator</fullName>
    </submittedName>
</protein>
<gene>
    <name evidence="2" type="ORF">GL279_02090</name>
</gene>
<dbReference type="Pfam" id="PF12802">
    <property type="entry name" value="MarR_2"/>
    <property type="match status" value="1"/>
</dbReference>
<dbReference type="PANTHER" id="PTHR33164">
    <property type="entry name" value="TRANSCRIPTIONAL REGULATOR, MARR FAMILY"/>
    <property type="match status" value="1"/>
</dbReference>
<dbReference type="Proteomes" id="UP000442533">
    <property type="component" value="Unassembled WGS sequence"/>
</dbReference>
<evidence type="ECO:0000313" key="3">
    <source>
        <dbReference type="Proteomes" id="UP000442533"/>
    </source>
</evidence>
<sequence length="165" mass="18175">MPDKALPVTEPTGSEAAPDSLAASLFAEVFIADQLARDLIGKSLPKGMQISHFSVLNLLAHMNAERTPAELAEAFHVTRGAMTNTLSRLEWAGHVHIRPDWDDARRKFVAISPAGRAARDMALAAFMPRIADVVRDVGPDRVRAALPVLRVLRRQLDETLRQPLR</sequence>
<dbReference type="PROSITE" id="PS50995">
    <property type="entry name" value="HTH_MARR_2"/>
    <property type="match status" value="1"/>
</dbReference>
<comment type="caution">
    <text evidence="2">The sequence shown here is derived from an EMBL/GenBank/DDBJ whole genome shotgun (WGS) entry which is preliminary data.</text>
</comment>
<accession>A0A844H031</accession>
<dbReference type="PANTHER" id="PTHR33164:SF43">
    <property type="entry name" value="HTH-TYPE TRANSCRIPTIONAL REPRESSOR YETL"/>
    <property type="match status" value="1"/>
</dbReference>
<dbReference type="GO" id="GO:0006950">
    <property type="term" value="P:response to stress"/>
    <property type="evidence" value="ECO:0007669"/>
    <property type="project" value="TreeGrafter"/>
</dbReference>
<evidence type="ECO:0000313" key="2">
    <source>
        <dbReference type="EMBL" id="MTH33385.1"/>
    </source>
</evidence>
<dbReference type="InterPro" id="IPR036388">
    <property type="entry name" value="WH-like_DNA-bd_sf"/>
</dbReference>